<dbReference type="InterPro" id="IPR011330">
    <property type="entry name" value="Glyco_hydro/deAcase_b/a-brl"/>
</dbReference>
<dbReference type="InterPro" id="IPR041147">
    <property type="entry name" value="GH38_C"/>
</dbReference>
<keyword evidence="7" id="KW-1015">Disulfide bond</keyword>
<gene>
    <name evidence="12" type="ORF">NQ315_006252</name>
</gene>
<keyword evidence="6 10" id="KW-0862">Zinc</keyword>
<dbReference type="SUPFAM" id="SSF88713">
    <property type="entry name" value="Glycoside hydrolase/deacetylase"/>
    <property type="match status" value="1"/>
</dbReference>
<keyword evidence="10" id="KW-0732">Signal</keyword>
<dbReference type="Pfam" id="PF01074">
    <property type="entry name" value="Glyco_hydro_38N"/>
    <property type="match status" value="1"/>
</dbReference>
<dbReference type="Pfam" id="PF17677">
    <property type="entry name" value="Glyco_hydro38C2"/>
    <property type="match status" value="1"/>
</dbReference>
<comment type="catalytic activity">
    <reaction evidence="1">
        <text>Hydrolysis of terminal, non-reducing alpha-D-mannose residues in alpha-D-mannosides.</text>
        <dbReference type="EC" id="3.2.1.24"/>
    </reaction>
</comment>
<evidence type="ECO:0000256" key="2">
    <source>
        <dbReference type="ARBA" id="ARBA00009792"/>
    </source>
</evidence>
<dbReference type="Gene3D" id="2.60.40.1180">
    <property type="entry name" value="Golgi alpha-mannosidase II"/>
    <property type="match status" value="1"/>
</dbReference>
<dbReference type="InterPro" id="IPR028995">
    <property type="entry name" value="Glyco_hydro_57/38_cen_sf"/>
</dbReference>
<dbReference type="Pfam" id="PF09261">
    <property type="entry name" value="Alpha-mann_mid"/>
    <property type="match status" value="1"/>
</dbReference>
<dbReference type="FunFam" id="1.20.1270.50:FF:000002">
    <property type="entry name" value="Alpha-mannosidase"/>
    <property type="match status" value="1"/>
</dbReference>
<dbReference type="Gene3D" id="1.20.1270.50">
    <property type="entry name" value="Glycoside hydrolase family 38, central domain"/>
    <property type="match status" value="2"/>
</dbReference>
<organism evidence="12 13">
    <name type="scientific">Exocentrus adspersus</name>
    <dbReference type="NCBI Taxonomy" id="1586481"/>
    <lineage>
        <taxon>Eukaryota</taxon>
        <taxon>Metazoa</taxon>
        <taxon>Ecdysozoa</taxon>
        <taxon>Arthropoda</taxon>
        <taxon>Hexapoda</taxon>
        <taxon>Insecta</taxon>
        <taxon>Pterygota</taxon>
        <taxon>Neoptera</taxon>
        <taxon>Endopterygota</taxon>
        <taxon>Coleoptera</taxon>
        <taxon>Polyphaga</taxon>
        <taxon>Cucujiformia</taxon>
        <taxon>Chrysomeloidea</taxon>
        <taxon>Cerambycidae</taxon>
        <taxon>Lamiinae</taxon>
        <taxon>Acanthocinini</taxon>
        <taxon>Exocentrus</taxon>
    </lineage>
</organism>
<dbReference type="Proteomes" id="UP001159042">
    <property type="component" value="Unassembled WGS sequence"/>
</dbReference>
<dbReference type="SUPFAM" id="SSF74650">
    <property type="entry name" value="Galactose mutarotase-like"/>
    <property type="match status" value="1"/>
</dbReference>
<keyword evidence="5 10" id="KW-0378">Hydrolase</keyword>
<comment type="similarity">
    <text evidence="2 10">Belongs to the glycosyl hydrolase 38 family.</text>
</comment>
<feature type="chain" id="PRO_5043109277" description="Alpha-mannosidase" evidence="10">
    <location>
        <begin position="21"/>
        <end position="981"/>
    </location>
</feature>
<dbReference type="CDD" id="cd10810">
    <property type="entry name" value="GH38N_AMII_LAM_like"/>
    <property type="match status" value="1"/>
</dbReference>
<dbReference type="GO" id="GO:0005764">
    <property type="term" value="C:lysosome"/>
    <property type="evidence" value="ECO:0007669"/>
    <property type="project" value="TreeGrafter"/>
</dbReference>
<keyword evidence="13" id="KW-1185">Reference proteome</keyword>
<keyword evidence="8" id="KW-0325">Glycoprotein</keyword>
<dbReference type="InterPro" id="IPR027291">
    <property type="entry name" value="Glyco_hydro_38_N_sf"/>
</dbReference>
<dbReference type="PANTHER" id="PTHR11607:SF3">
    <property type="entry name" value="LYSOSOMAL ALPHA-MANNOSIDASE"/>
    <property type="match status" value="1"/>
</dbReference>
<dbReference type="Gene3D" id="2.60.40.1360">
    <property type="match status" value="1"/>
</dbReference>
<dbReference type="InterPro" id="IPR000602">
    <property type="entry name" value="Glyco_hydro_38_N"/>
</dbReference>
<comment type="caution">
    <text evidence="12">The sequence shown here is derived from an EMBL/GenBank/DDBJ whole genome shotgun (WGS) entry which is preliminary data.</text>
</comment>
<keyword evidence="9 10" id="KW-0326">Glycosidase</keyword>
<accession>A0AAV8W091</accession>
<dbReference type="GO" id="GO:0004559">
    <property type="term" value="F:alpha-mannosidase activity"/>
    <property type="evidence" value="ECO:0007669"/>
    <property type="project" value="UniProtKB-EC"/>
</dbReference>
<dbReference type="InterPro" id="IPR037094">
    <property type="entry name" value="Glyco_hydro_38_cen_sf"/>
</dbReference>
<evidence type="ECO:0000256" key="3">
    <source>
        <dbReference type="ARBA" id="ARBA00012752"/>
    </source>
</evidence>
<dbReference type="SUPFAM" id="SSF88688">
    <property type="entry name" value="Families 57/38 glycoside transferase middle domain"/>
    <property type="match status" value="1"/>
</dbReference>
<evidence type="ECO:0000256" key="5">
    <source>
        <dbReference type="ARBA" id="ARBA00022801"/>
    </source>
</evidence>
<dbReference type="Gene3D" id="2.70.98.30">
    <property type="entry name" value="Golgi alpha-mannosidase II, domain 4"/>
    <property type="match status" value="1"/>
</dbReference>
<sequence length="981" mass="112309">MLFEMNKILVLLAVVSCITSKPTVLVTDEPVCGYASCHPVNESMINVHIIPHSHDDVGWLKTVDQYYYNEVQQILSSVVIALREDPARRFIQVETAFFYMWWNQQNKEVQAQVQQLVNEGRLEIVNGAWSMNDEAAVHYQSTIDQFTLGLKFLEDNLGRCARPKTSWQIDTFGHSREHASLVSQFGMDGLFFARFDYRDRAKRLDEKTMDMLWTGSANLGAYLRRSDSNVFTSALYRHYSPPPKFCFDIVCQDEPIVTDEDSFEYNWERRVNEFADFVKEQSEQYLTNNIVITMGDDFQYQAASSYYNNIDKLIEGFKKFNPKINGKEANLIYSTPACYTKAVHDYVQDNKIQLDVKTDDFLPYADEPPRVWTGYFTSRPQSKKLERISNNILQVSKQLSALVGKPYESNAALSQALGVMQHHDAITGTETDEVERDYHRQLSQGIEKSTGEVGNAFSAILGLPGDLNLTSCTRLNVSVCALTKKDEYNLVIYNPLARAVSHYVQVPADRYGKYEVQGPDGVVVENRVTDLIDYFGEVPDRVEGTLIFKAEDLPPLGYKVYKIKKLSNEEKQIKTNIKEAVDRLGFEDKYVSFDTTTGELKSITIFGRTLEVTQKFYYYSSSDVSNPWIFKPEDEKIGAIELPLNSNTDVLVNDGDLVREIRQRFDFGISTIIQIIRIYKDEDFIEFDWLIAPVQISKGGKEIVTRYTAKMVDPNDEFFTDANGREMIRRKKNYRPTYDYTDEEPQSGNYYPVNTRMMVKNDSYEFAVLTDRSQGGTSLEPGQIELMVARQVVNGLNENEFDTPLKVRGSHYITHGVSANGDGTRSMAAIERDIALRKLLQPWLFFTLDDVNVKEQSFLSKELPSNVHLLTLDSWNSTGNTILIRLEHVLEQDEDPELSKQVTVDLTGLFKPFTIKTMKEYTLAANIPLEESERLEWAQLEAVDESSILSKQKRLSRKETDLGITLEPMQIRTFIATVEFV</sequence>
<evidence type="ECO:0000313" key="13">
    <source>
        <dbReference type="Proteomes" id="UP001159042"/>
    </source>
</evidence>
<keyword evidence="4 10" id="KW-0479">Metal-binding</keyword>
<evidence type="ECO:0000259" key="11">
    <source>
        <dbReference type="SMART" id="SM00872"/>
    </source>
</evidence>
<evidence type="ECO:0000256" key="9">
    <source>
        <dbReference type="ARBA" id="ARBA00023295"/>
    </source>
</evidence>
<proteinExistence type="inferred from homology"/>
<evidence type="ECO:0000256" key="7">
    <source>
        <dbReference type="ARBA" id="ARBA00023157"/>
    </source>
</evidence>
<protein>
    <recommendedName>
        <fullName evidence="3 10">Alpha-mannosidase</fullName>
        <ecNumber evidence="10">3.2.1.-</ecNumber>
    </recommendedName>
</protein>
<dbReference type="InterPro" id="IPR011682">
    <property type="entry name" value="Glyco_hydro_38_C"/>
</dbReference>
<evidence type="ECO:0000256" key="10">
    <source>
        <dbReference type="RuleBase" id="RU361199"/>
    </source>
</evidence>
<evidence type="ECO:0000256" key="4">
    <source>
        <dbReference type="ARBA" id="ARBA00022723"/>
    </source>
</evidence>
<dbReference type="AlphaFoldDB" id="A0AAV8W091"/>
<evidence type="ECO:0000256" key="1">
    <source>
        <dbReference type="ARBA" id="ARBA00000365"/>
    </source>
</evidence>
<dbReference type="FunFam" id="3.20.110.10:FF:000001">
    <property type="entry name" value="Alpha-mannosidase"/>
    <property type="match status" value="1"/>
</dbReference>
<name>A0AAV8W091_9CUCU</name>
<comment type="cofactor">
    <cofactor evidence="10">
        <name>Zn(2+)</name>
        <dbReference type="ChEBI" id="CHEBI:29105"/>
    </cofactor>
    <text evidence="10">Binds 1 zinc ion per subunit.</text>
</comment>
<dbReference type="GO" id="GO:0030246">
    <property type="term" value="F:carbohydrate binding"/>
    <property type="evidence" value="ECO:0007669"/>
    <property type="project" value="InterPro"/>
</dbReference>
<dbReference type="GO" id="GO:0046872">
    <property type="term" value="F:metal ion binding"/>
    <property type="evidence" value="ECO:0007669"/>
    <property type="project" value="UniProtKB-KW"/>
</dbReference>
<dbReference type="InterPro" id="IPR050843">
    <property type="entry name" value="Glycosyl_Hydrlase_38"/>
</dbReference>
<dbReference type="GO" id="GO:0006013">
    <property type="term" value="P:mannose metabolic process"/>
    <property type="evidence" value="ECO:0007669"/>
    <property type="project" value="InterPro"/>
</dbReference>
<evidence type="ECO:0000256" key="6">
    <source>
        <dbReference type="ARBA" id="ARBA00022833"/>
    </source>
</evidence>
<evidence type="ECO:0000256" key="8">
    <source>
        <dbReference type="ARBA" id="ARBA00023180"/>
    </source>
</evidence>
<dbReference type="EC" id="3.2.1.-" evidence="10"/>
<dbReference type="InterPro" id="IPR013780">
    <property type="entry name" value="Glyco_hydro_b"/>
</dbReference>
<feature type="domain" description="Glycoside hydrolase family 38 central" evidence="11">
    <location>
        <begin position="370"/>
        <end position="442"/>
    </location>
</feature>
<feature type="signal peptide" evidence="10">
    <location>
        <begin position="1"/>
        <end position="20"/>
    </location>
</feature>
<reference evidence="12 13" key="1">
    <citation type="journal article" date="2023" name="Insect Mol. Biol.">
        <title>Genome sequencing provides insights into the evolution of gene families encoding plant cell wall-degrading enzymes in longhorned beetles.</title>
        <authorList>
            <person name="Shin N.R."/>
            <person name="Okamura Y."/>
            <person name="Kirsch R."/>
            <person name="Pauchet Y."/>
        </authorList>
    </citation>
    <scope>NUCLEOTIDE SEQUENCE [LARGE SCALE GENOMIC DNA]</scope>
    <source>
        <strain evidence="12">EAD_L_NR</strain>
    </source>
</reference>
<dbReference type="FunFam" id="1.20.1270.50:FF:000003">
    <property type="entry name" value="Alpha-mannosidase"/>
    <property type="match status" value="1"/>
</dbReference>
<dbReference type="EMBL" id="JANEYG010000016">
    <property type="protein sequence ID" value="KAJ8919724.1"/>
    <property type="molecule type" value="Genomic_DNA"/>
</dbReference>
<dbReference type="Pfam" id="PF07748">
    <property type="entry name" value="Glyco_hydro_38C"/>
    <property type="match status" value="1"/>
</dbReference>
<dbReference type="InterPro" id="IPR015341">
    <property type="entry name" value="Glyco_hydro_38_cen"/>
</dbReference>
<dbReference type="PANTHER" id="PTHR11607">
    <property type="entry name" value="ALPHA-MANNOSIDASE"/>
    <property type="match status" value="1"/>
</dbReference>
<dbReference type="InterPro" id="IPR011013">
    <property type="entry name" value="Gal_mutarotase_sf_dom"/>
</dbReference>
<dbReference type="SMART" id="SM00872">
    <property type="entry name" value="Alpha-mann_mid"/>
    <property type="match status" value="1"/>
</dbReference>
<dbReference type="Gene3D" id="3.20.110.10">
    <property type="entry name" value="Glycoside hydrolase 38, N terminal domain"/>
    <property type="match status" value="1"/>
</dbReference>
<evidence type="ECO:0000313" key="12">
    <source>
        <dbReference type="EMBL" id="KAJ8919724.1"/>
    </source>
</evidence>